<evidence type="ECO:0000256" key="1">
    <source>
        <dbReference type="SAM" id="MobiDB-lite"/>
    </source>
</evidence>
<keyword evidence="3" id="KW-1185">Reference proteome</keyword>
<protein>
    <submittedName>
        <fullName evidence="2">Uncharacterized protein</fullName>
    </submittedName>
</protein>
<accession>A0A9D3S6P3</accession>
<reference evidence="2" key="1">
    <citation type="submission" date="2021-01" db="EMBL/GenBank/DDBJ databases">
        <title>A chromosome-scale assembly of European eel, Anguilla anguilla.</title>
        <authorList>
            <person name="Henkel C."/>
            <person name="Jong-Raadsen S.A."/>
            <person name="Dufour S."/>
            <person name="Weltzien F.-A."/>
            <person name="Palstra A.P."/>
            <person name="Pelster B."/>
            <person name="Spaink H.P."/>
            <person name="Van Den Thillart G.E."/>
            <person name="Jansen H."/>
            <person name="Zahm M."/>
            <person name="Klopp C."/>
            <person name="Cedric C."/>
            <person name="Louis A."/>
            <person name="Berthelot C."/>
            <person name="Parey E."/>
            <person name="Roest Crollius H."/>
            <person name="Montfort J."/>
            <person name="Robinson-Rechavi M."/>
            <person name="Bucao C."/>
            <person name="Bouchez O."/>
            <person name="Gislard M."/>
            <person name="Lluch J."/>
            <person name="Milhes M."/>
            <person name="Lampietro C."/>
            <person name="Lopez Roques C."/>
            <person name="Donnadieu C."/>
            <person name="Braasch I."/>
            <person name="Desvignes T."/>
            <person name="Postlethwait J."/>
            <person name="Bobe J."/>
            <person name="Guiguen Y."/>
            <person name="Dirks R."/>
        </authorList>
    </citation>
    <scope>NUCLEOTIDE SEQUENCE</scope>
    <source>
        <strain evidence="2">Tag_6206</strain>
        <tissue evidence="2">Liver</tissue>
    </source>
</reference>
<gene>
    <name evidence="2" type="ORF">ANANG_G00030480</name>
</gene>
<dbReference type="Proteomes" id="UP001044222">
    <property type="component" value="Unassembled WGS sequence"/>
</dbReference>
<feature type="region of interest" description="Disordered" evidence="1">
    <location>
        <begin position="79"/>
        <end position="110"/>
    </location>
</feature>
<evidence type="ECO:0000313" key="3">
    <source>
        <dbReference type="Proteomes" id="UP001044222"/>
    </source>
</evidence>
<sequence>MRIRLSHARTGLPPTSSLSLKIPTPIGGTIHLEGSPLVSCVENLRPHSEDAMPSLLCRTILCLRRPSLGMETKRSQILTTPRSPRLCRSPARGPHSRPPPHRLWGGRPAGETRLGASPASSWVELAVLHLPHPKFFFFFFFFFFFLNKSSLRPSVCEP</sequence>
<proteinExistence type="predicted"/>
<comment type="caution">
    <text evidence="2">The sequence shown here is derived from an EMBL/GenBank/DDBJ whole genome shotgun (WGS) entry which is preliminary data.</text>
</comment>
<dbReference type="EMBL" id="JAFIRN010000002">
    <property type="protein sequence ID" value="KAG5853811.1"/>
    <property type="molecule type" value="Genomic_DNA"/>
</dbReference>
<name>A0A9D3S6P3_ANGAN</name>
<evidence type="ECO:0000313" key="2">
    <source>
        <dbReference type="EMBL" id="KAG5853811.1"/>
    </source>
</evidence>
<dbReference type="AlphaFoldDB" id="A0A9D3S6P3"/>
<organism evidence="2 3">
    <name type="scientific">Anguilla anguilla</name>
    <name type="common">European freshwater eel</name>
    <name type="synonym">Muraena anguilla</name>
    <dbReference type="NCBI Taxonomy" id="7936"/>
    <lineage>
        <taxon>Eukaryota</taxon>
        <taxon>Metazoa</taxon>
        <taxon>Chordata</taxon>
        <taxon>Craniata</taxon>
        <taxon>Vertebrata</taxon>
        <taxon>Euteleostomi</taxon>
        <taxon>Actinopterygii</taxon>
        <taxon>Neopterygii</taxon>
        <taxon>Teleostei</taxon>
        <taxon>Anguilliformes</taxon>
        <taxon>Anguillidae</taxon>
        <taxon>Anguilla</taxon>
    </lineage>
</organism>